<dbReference type="Pfam" id="PF21082">
    <property type="entry name" value="MS_channel_3rd"/>
    <property type="match status" value="1"/>
</dbReference>
<feature type="transmembrane region" description="Helical" evidence="7">
    <location>
        <begin position="87"/>
        <end position="107"/>
    </location>
</feature>
<dbReference type="InterPro" id="IPR006685">
    <property type="entry name" value="MscS_channel_2nd"/>
</dbReference>
<evidence type="ECO:0000256" key="2">
    <source>
        <dbReference type="ARBA" id="ARBA00008017"/>
    </source>
</evidence>
<feature type="domain" description="Mechanosensitive ion channel MscS" evidence="8">
    <location>
        <begin position="109"/>
        <end position="175"/>
    </location>
</feature>
<evidence type="ECO:0000256" key="1">
    <source>
        <dbReference type="ARBA" id="ARBA00004651"/>
    </source>
</evidence>
<evidence type="ECO:0000259" key="8">
    <source>
        <dbReference type="Pfam" id="PF00924"/>
    </source>
</evidence>
<comment type="similarity">
    <text evidence="2">Belongs to the MscS (TC 1.A.23) family.</text>
</comment>
<dbReference type="InterPro" id="IPR011066">
    <property type="entry name" value="MscS_channel_C_sf"/>
</dbReference>
<dbReference type="InterPro" id="IPR045275">
    <property type="entry name" value="MscS_archaea/bacteria_type"/>
</dbReference>
<evidence type="ECO:0000256" key="3">
    <source>
        <dbReference type="ARBA" id="ARBA00022475"/>
    </source>
</evidence>
<reference evidence="11 12" key="1">
    <citation type="submission" date="2016-10" db="EMBL/GenBank/DDBJ databases">
        <authorList>
            <person name="de Groot N.N."/>
        </authorList>
    </citation>
    <scope>NUCLEOTIDE SEQUENCE [LARGE SCALE GENOMIC DNA]</scope>
    <source>
        <strain evidence="11 12">DSM 12130</strain>
    </source>
</reference>
<dbReference type="PANTHER" id="PTHR30221:SF1">
    <property type="entry name" value="SMALL-CONDUCTANCE MECHANOSENSITIVE CHANNEL"/>
    <property type="match status" value="1"/>
</dbReference>
<accession>A0A1H0QAD4</accession>
<dbReference type="STRING" id="91360.SAMN05660330_01916"/>
<dbReference type="InterPro" id="IPR049278">
    <property type="entry name" value="MS_channel_C"/>
</dbReference>
<dbReference type="Pfam" id="PF21088">
    <property type="entry name" value="MS_channel_1st"/>
    <property type="match status" value="1"/>
</dbReference>
<dbReference type="Gene3D" id="2.30.30.60">
    <property type="match status" value="1"/>
</dbReference>
<feature type="transmembrane region" description="Helical" evidence="7">
    <location>
        <begin position="20"/>
        <end position="41"/>
    </location>
</feature>
<dbReference type="Pfam" id="PF00924">
    <property type="entry name" value="MS_channel_2nd"/>
    <property type="match status" value="1"/>
</dbReference>
<evidence type="ECO:0000259" key="9">
    <source>
        <dbReference type="Pfam" id="PF21082"/>
    </source>
</evidence>
<keyword evidence="5 7" id="KW-1133">Transmembrane helix</keyword>
<dbReference type="GO" id="GO:0008381">
    <property type="term" value="F:mechanosensitive monoatomic ion channel activity"/>
    <property type="evidence" value="ECO:0007669"/>
    <property type="project" value="InterPro"/>
</dbReference>
<evidence type="ECO:0000256" key="4">
    <source>
        <dbReference type="ARBA" id="ARBA00022692"/>
    </source>
</evidence>
<dbReference type="Proteomes" id="UP000199073">
    <property type="component" value="Unassembled WGS sequence"/>
</dbReference>
<dbReference type="SUPFAM" id="SSF50182">
    <property type="entry name" value="Sm-like ribonucleoproteins"/>
    <property type="match status" value="1"/>
</dbReference>
<feature type="domain" description="Mechanosensitive ion channel MscS C-terminal" evidence="9">
    <location>
        <begin position="182"/>
        <end position="264"/>
    </location>
</feature>
<dbReference type="AlphaFoldDB" id="A0A1H0QAD4"/>
<organism evidence="11 12">
    <name type="scientific">Desulforhopalus singaporensis</name>
    <dbReference type="NCBI Taxonomy" id="91360"/>
    <lineage>
        <taxon>Bacteria</taxon>
        <taxon>Pseudomonadati</taxon>
        <taxon>Thermodesulfobacteriota</taxon>
        <taxon>Desulfobulbia</taxon>
        <taxon>Desulfobulbales</taxon>
        <taxon>Desulfocapsaceae</taxon>
        <taxon>Desulforhopalus</taxon>
    </lineage>
</organism>
<evidence type="ECO:0000313" key="12">
    <source>
        <dbReference type="Proteomes" id="UP000199073"/>
    </source>
</evidence>
<gene>
    <name evidence="11" type="ORF">SAMN05660330_01916</name>
</gene>
<dbReference type="InterPro" id="IPR011014">
    <property type="entry name" value="MscS_channel_TM-2"/>
</dbReference>
<feature type="domain" description="Mechanosensitive ion channel transmembrane helices 2/3" evidence="10">
    <location>
        <begin position="67"/>
        <end position="108"/>
    </location>
</feature>
<sequence>MNLRLDMVNGELLKNMQPVLLSWGGKIVAALLVFLIGKWVASRITILVVKILEKKNVDVTLIRFLRGIIYYALLIAVLIAAAGQLGIQTTSFLAILGAASLAVGLALKDSLANFSSGVMLILFRPFRVGDWVQVGSEAGTVQEISVFSTILHTGDNQKKIIPNGAIANNTITNVTANATRRIDLVIGISYDDDIDKAKQVLAKILDGEKRILPEPAPLIAVSALADSSVNLAVRPWVRTADYWSVYFSLTETIKKTFDEENITIPYPQRDIHLHGQNG</sequence>
<name>A0A1H0QAD4_9BACT</name>
<dbReference type="Pfam" id="PF05552">
    <property type="entry name" value="MS_channel_1st_1"/>
    <property type="match status" value="1"/>
</dbReference>
<feature type="transmembrane region" description="Helical" evidence="7">
    <location>
        <begin position="61"/>
        <end position="81"/>
    </location>
</feature>
<evidence type="ECO:0000259" key="10">
    <source>
        <dbReference type="Pfam" id="PF21088"/>
    </source>
</evidence>
<dbReference type="InterPro" id="IPR010920">
    <property type="entry name" value="LSM_dom_sf"/>
</dbReference>
<dbReference type="RefSeq" id="WP_092222191.1">
    <property type="nucleotide sequence ID" value="NZ_FNJI01000011.1"/>
</dbReference>
<dbReference type="Gene3D" id="1.10.287.1260">
    <property type="match status" value="1"/>
</dbReference>
<keyword evidence="4 7" id="KW-0812">Transmembrane</keyword>
<dbReference type="InterPro" id="IPR008910">
    <property type="entry name" value="MSC_TM_helix"/>
</dbReference>
<dbReference type="GO" id="GO:0005886">
    <property type="term" value="C:plasma membrane"/>
    <property type="evidence" value="ECO:0007669"/>
    <property type="project" value="UniProtKB-SubCell"/>
</dbReference>
<comment type="subcellular location">
    <subcellularLocation>
        <location evidence="1">Cell membrane</location>
        <topology evidence="1">Multi-pass membrane protein</topology>
    </subcellularLocation>
</comment>
<keyword evidence="12" id="KW-1185">Reference proteome</keyword>
<keyword evidence="3" id="KW-1003">Cell membrane</keyword>
<evidence type="ECO:0000256" key="7">
    <source>
        <dbReference type="SAM" id="Phobius"/>
    </source>
</evidence>
<dbReference type="PANTHER" id="PTHR30221">
    <property type="entry name" value="SMALL-CONDUCTANCE MECHANOSENSITIVE CHANNEL"/>
    <property type="match status" value="1"/>
</dbReference>
<proteinExistence type="inferred from homology"/>
<keyword evidence="6 7" id="KW-0472">Membrane</keyword>
<evidence type="ECO:0000256" key="5">
    <source>
        <dbReference type="ARBA" id="ARBA00022989"/>
    </source>
</evidence>
<dbReference type="SUPFAM" id="SSF82689">
    <property type="entry name" value="Mechanosensitive channel protein MscS (YggB), C-terminal domain"/>
    <property type="match status" value="1"/>
</dbReference>
<evidence type="ECO:0000256" key="6">
    <source>
        <dbReference type="ARBA" id="ARBA00023136"/>
    </source>
</evidence>
<dbReference type="InterPro" id="IPR023408">
    <property type="entry name" value="MscS_beta-dom_sf"/>
</dbReference>
<dbReference type="EMBL" id="FNJI01000011">
    <property type="protein sequence ID" value="SDP14140.1"/>
    <property type="molecule type" value="Genomic_DNA"/>
</dbReference>
<evidence type="ECO:0000313" key="11">
    <source>
        <dbReference type="EMBL" id="SDP14140.1"/>
    </source>
</evidence>
<dbReference type="OrthoDB" id="9784565at2"/>
<dbReference type="InterPro" id="IPR049142">
    <property type="entry name" value="MS_channel_1st"/>
</dbReference>
<dbReference type="Gene3D" id="3.30.70.100">
    <property type="match status" value="1"/>
</dbReference>
<protein>
    <submittedName>
        <fullName evidence="11">Small conductance mechanosensitive channel</fullName>
    </submittedName>
</protein>
<dbReference type="SUPFAM" id="SSF82861">
    <property type="entry name" value="Mechanosensitive channel protein MscS (YggB), transmembrane region"/>
    <property type="match status" value="1"/>
</dbReference>